<dbReference type="Gene3D" id="3.40.30.10">
    <property type="entry name" value="Glutaredoxin"/>
    <property type="match status" value="1"/>
</dbReference>
<dbReference type="InterPro" id="IPR036249">
    <property type="entry name" value="Thioredoxin-like_sf"/>
</dbReference>
<dbReference type="InterPro" id="IPR050553">
    <property type="entry name" value="Thioredoxin_ResA/DsbE_sf"/>
</dbReference>
<name>A0A382LTJ9_9ZZZZ</name>
<dbReference type="Pfam" id="PF00578">
    <property type="entry name" value="AhpC-TSA"/>
    <property type="match status" value="1"/>
</dbReference>
<dbReference type="InterPro" id="IPR000866">
    <property type="entry name" value="AhpC/TSA"/>
</dbReference>
<evidence type="ECO:0000259" key="1">
    <source>
        <dbReference type="PROSITE" id="PS51352"/>
    </source>
</evidence>
<reference evidence="2" key="1">
    <citation type="submission" date="2018-05" db="EMBL/GenBank/DDBJ databases">
        <authorList>
            <person name="Lanie J.A."/>
            <person name="Ng W.-L."/>
            <person name="Kazmierczak K.M."/>
            <person name="Andrzejewski T.M."/>
            <person name="Davidsen T.M."/>
            <person name="Wayne K.J."/>
            <person name="Tettelin H."/>
            <person name="Glass J.I."/>
            <person name="Rusch D."/>
            <person name="Podicherti R."/>
            <person name="Tsui H.-C.T."/>
            <person name="Winkler M.E."/>
        </authorList>
    </citation>
    <scope>NUCLEOTIDE SEQUENCE</scope>
</reference>
<sequence>MIKKFFFIFYLFLSFLISQNVSPSLTLKKMNGKSVKLSEYLNKGPVLINFWATWCSPCKKEMVFLNQFERRYKDNGLSILSISIDSQKSLS</sequence>
<dbReference type="AlphaFoldDB" id="A0A382LTJ9"/>
<dbReference type="CDD" id="cd02966">
    <property type="entry name" value="TlpA_like_family"/>
    <property type="match status" value="1"/>
</dbReference>
<accession>A0A382LTJ9</accession>
<organism evidence="2">
    <name type="scientific">marine metagenome</name>
    <dbReference type="NCBI Taxonomy" id="408172"/>
    <lineage>
        <taxon>unclassified sequences</taxon>
        <taxon>metagenomes</taxon>
        <taxon>ecological metagenomes</taxon>
    </lineage>
</organism>
<dbReference type="PANTHER" id="PTHR42852:SF13">
    <property type="entry name" value="PROTEIN DIPZ"/>
    <property type="match status" value="1"/>
</dbReference>
<feature type="non-terminal residue" evidence="2">
    <location>
        <position position="91"/>
    </location>
</feature>
<dbReference type="GO" id="GO:0016491">
    <property type="term" value="F:oxidoreductase activity"/>
    <property type="evidence" value="ECO:0007669"/>
    <property type="project" value="InterPro"/>
</dbReference>
<proteinExistence type="predicted"/>
<protein>
    <recommendedName>
        <fullName evidence="1">Thioredoxin domain-containing protein</fullName>
    </recommendedName>
</protein>
<dbReference type="GO" id="GO:0016209">
    <property type="term" value="F:antioxidant activity"/>
    <property type="evidence" value="ECO:0007669"/>
    <property type="project" value="InterPro"/>
</dbReference>
<dbReference type="PANTHER" id="PTHR42852">
    <property type="entry name" value="THIOL:DISULFIDE INTERCHANGE PROTEIN DSBE"/>
    <property type="match status" value="1"/>
</dbReference>
<dbReference type="EMBL" id="UINC01089145">
    <property type="protein sequence ID" value="SVC39978.1"/>
    <property type="molecule type" value="Genomic_DNA"/>
</dbReference>
<dbReference type="PROSITE" id="PS51352">
    <property type="entry name" value="THIOREDOXIN_2"/>
    <property type="match status" value="1"/>
</dbReference>
<gene>
    <name evidence="2" type="ORF">METZ01_LOCUS292832</name>
</gene>
<dbReference type="SUPFAM" id="SSF52833">
    <property type="entry name" value="Thioredoxin-like"/>
    <property type="match status" value="1"/>
</dbReference>
<dbReference type="InterPro" id="IPR013766">
    <property type="entry name" value="Thioredoxin_domain"/>
</dbReference>
<feature type="domain" description="Thioredoxin" evidence="1">
    <location>
        <begin position="16"/>
        <end position="91"/>
    </location>
</feature>
<evidence type="ECO:0000313" key="2">
    <source>
        <dbReference type="EMBL" id="SVC39978.1"/>
    </source>
</evidence>